<dbReference type="InterPro" id="IPR011707">
    <property type="entry name" value="Cu-oxidase-like_N"/>
</dbReference>
<evidence type="ECO:0000256" key="2">
    <source>
        <dbReference type="ARBA" id="ARBA00023002"/>
    </source>
</evidence>
<keyword evidence="3" id="KW-0186">Copper</keyword>
<comment type="caution">
    <text evidence="8">The sequence shown here is derived from an EMBL/GenBank/DDBJ whole genome shotgun (WGS) entry which is preliminary data.</text>
</comment>
<evidence type="ECO:0000259" key="7">
    <source>
        <dbReference type="Pfam" id="PF07732"/>
    </source>
</evidence>
<evidence type="ECO:0000256" key="1">
    <source>
        <dbReference type="ARBA" id="ARBA00022723"/>
    </source>
</evidence>
<dbReference type="PROSITE" id="PS00080">
    <property type="entry name" value="MULTICOPPER_OXIDASE2"/>
    <property type="match status" value="1"/>
</dbReference>
<feature type="domain" description="Plastocyanin-like" evidence="7">
    <location>
        <begin position="55"/>
        <end position="160"/>
    </location>
</feature>
<feature type="compositionally biased region" description="Low complexity" evidence="4">
    <location>
        <begin position="23"/>
        <end position="37"/>
    </location>
</feature>
<dbReference type="InterPro" id="IPR011706">
    <property type="entry name" value="Cu-oxidase_C"/>
</dbReference>
<evidence type="ECO:0000313" key="9">
    <source>
        <dbReference type="Proteomes" id="UP000542813"/>
    </source>
</evidence>
<dbReference type="AlphaFoldDB" id="A0A7W9LPE5"/>
<dbReference type="CDD" id="cd04207">
    <property type="entry name" value="CuRO_3_LCC_like"/>
    <property type="match status" value="1"/>
</dbReference>
<reference evidence="8 9" key="1">
    <citation type="submission" date="2020-08" db="EMBL/GenBank/DDBJ databases">
        <title>Sequencing the genomes of 1000 actinobacteria strains.</title>
        <authorList>
            <person name="Klenk H.-P."/>
        </authorList>
    </citation>
    <scope>NUCLEOTIDE SEQUENCE [LARGE SCALE GENOMIC DNA]</scope>
    <source>
        <strain evidence="8 9">DSM 102122</strain>
    </source>
</reference>
<dbReference type="Pfam" id="PF07732">
    <property type="entry name" value="Cu-oxidase_3"/>
    <property type="match status" value="1"/>
</dbReference>
<gene>
    <name evidence="8" type="ORF">HD601_005865</name>
</gene>
<dbReference type="InterPro" id="IPR008972">
    <property type="entry name" value="Cupredoxin"/>
</dbReference>
<dbReference type="PANTHER" id="PTHR11709">
    <property type="entry name" value="MULTI-COPPER OXIDASE"/>
    <property type="match status" value="1"/>
</dbReference>
<evidence type="ECO:0000259" key="6">
    <source>
        <dbReference type="Pfam" id="PF07731"/>
    </source>
</evidence>
<evidence type="ECO:0000256" key="4">
    <source>
        <dbReference type="SAM" id="MobiDB-lite"/>
    </source>
</evidence>
<feature type="domain" description="Plastocyanin-like" evidence="5">
    <location>
        <begin position="204"/>
        <end position="291"/>
    </location>
</feature>
<protein>
    <submittedName>
        <fullName evidence="8">FtsP/CotA-like multicopper oxidase with cupredoxin domain</fullName>
    </submittedName>
</protein>
<feature type="domain" description="Plastocyanin-like" evidence="6">
    <location>
        <begin position="419"/>
        <end position="513"/>
    </location>
</feature>
<keyword evidence="2" id="KW-0560">Oxidoreductase</keyword>
<dbReference type="CDD" id="cd13861">
    <property type="entry name" value="CuRO_1_CumA_like"/>
    <property type="match status" value="1"/>
</dbReference>
<sequence>MDHSHHHTHGSAHPPATPFPTDPAGLPEAAPPAIIEPGDGDTVALAVGPVAKRIGDTTVRMLAYNGSVPGPTLVVRQGTELSVDVSNHGDLETTVHWHGLRLDNSSDGVPHDTQAPIEVGGEFGYRLRFPDPGLYWYHPHIREDYTQELGLYGTILVRPADDGYWPRAHRDVVLTLDDLLLEDGRIAPFSPTETTHAAMGRFGNVYLTNGEPAPSSLSAVAGEVVRFWLVDTANTRVFNVRIPGARLKLVGGDSGRLERDEFVDEVLIAPSERAVVDVLFPAAGEYAIEHHTPVGTHRLSTVTVSAAVPPAPDLAAEFDALGGDPDLAVERAGLDAWLATEPHEVLSLVAEMRMDHGDHDMHHGHDMSHDMGHGDMGHGEATAGGIEWEDEMAEMNRVSTPATMLWSFVDPATGGPPDWRFTVGDRVKIRLVNGLDSDHPMHHPFHLHGAGRFLVLARDGVTEANLVWKDTILIRTGQTVDILFDVTNPGRWMAHCHIAEHMESGMMFGFTVDA</sequence>
<dbReference type="Proteomes" id="UP000542813">
    <property type="component" value="Unassembled WGS sequence"/>
</dbReference>
<dbReference type="InterPro" id="IPR002355">
    <property type="entry name" value="Cu_oxidase_Cu_BS"/>
</dbReference>
<dbReference type="GO" id="GO:0016491">
    <property type="term" value="F:oxidoreductase activity"/>
    <property type="evidence" value="ECO:0007669"/>
    <property type="project" value="UniProtKB-KW"/>
</dbReference>
<organism evidence="8 9">
    <name type="scientific">Jiangella mangrovi</name>
    <dbReference type="NCBI Taxonomy" id="1524084"/>
    <lineage>
        <taxon>Bacteria</taxon>
        <taxon>Bacillati</taxon>
        <taxon>Actinomycetota</taxon>
        <taxon>Actinomycetes</taxon>
        <taxon>Jiangellales</taxon>
        <taxon>Jiangellaceae</taxon>
        <taxon>Jiangella</taxon>
    </lineage>
</organism>
<feature type="compositionally biased region" description="Basic residues" evidence="4">
    <location>
        <begin position="1"/>
        <end position="10"/>
    </location>
</feature>
<evidence type="ECO:0000256" key="3">
    <source>
        <dbReference type="ARBA" id="ARBA00023008"/>
    </source>
</evidence>
<keyword evidence="1" id="KW-0479">Metal-binding</keyword>
<dbReference type="EMBL" id="JACHMM010000001">
    <property type="protein sequence ID" value="MBB5791290.1"/>
    <property type="molecule type" value="Genomic_DNA"/>
</dbReference>
<dbReference type="GO" id="GO:0005507">
    <property type="term" value="F:copper ion binding"/>
    <property type="evidence" value="ECO:0007669"/>
    <property type="project" value="InterPro"/>
</dbReference>
<dbReference type="RefSeq" id="WP_184827943.1">
    <property type="nucleotide sequence ID" value="NZ_JACHMM010000001.1"/>
</dbReference>
<dbReference type="InterPro" id="IPR001117">
    <property type="entry name" value="Cu-oxidase_2nd"/>
</dbReference>
<evidence type="ECO:0000313" key="8">
    <source>
        <dbReference type="EMBL" id="MBB5791290.1"/>
    </source>
</evidence>
<name>A0A7W9LPE5_9ACTN</name>
<dbReference type="Pfam" id="PF07731">
    <property type="entry name" value="Cu-oxidase_2"/>
    <property type="match status" value="1"/>
</dbReference>
<evidence type="ECO:0000259" key="5">
    <source>
        <dbReference type="Pfam" id="PF00394"/>
    </source>
</evidence>
<feature type="region of interest" description="Disordered" evidence="4">
    <location>
        <begin position="1"/>
        <end position="37"/>
    </location>
</feature>
<keyword evidence="9" id="KW-1185">Reference proteome</keyword>
<dbReference type="Gene3D" id="2.60.40.420">
    <property type="entry name" value="Cupredoxins - blue copper proteins"/>
    <property type="match status" value="3"/>
</dbReference>
<accession>A0A7W9LPE5</accession>
<dbReference type="InterPro" id="IPR045087">
    <property type="entry name" value="Cu-oxidase_fam"/>
</dbReference>
<proteinExistence type="predicted"/>
<dbReference type="PANTHER" id="PTHR11709:SF394">
    <property type="entry name" value="FI03373P-RELATED"/>
    <property type="match status" value="1"/>
</dbReference>
<dbReference type="SUPFAM" id="SSF49503">
    <property type="entry name" value="Cupredoxins"/>
    <property type="match status" value="3"/>
</dbReference>
<dbReference type="Pfam" id="PF00394">
    <property type="entry name" value="Cu-oxidase"/>
    <property type="match status" value="1"/>
</dbReference>